<name>A0A4Y2DFN3_ARAVE</name>
<organism evidence="1 2">
    <name type="scientific">Araneus ventricosus</name>
    <name type="common">Orbweaver spider</name>
    <name type="synonym">Epeira ventricosa</name>
    <dbReference type="NCBI Taxonomy" id="182803"/>
    <lineage>
        <taxon>Eukaryota</taxon>
        <taxon>Metazoa</taxon>
        <taxon>Ecdysozoa</taxon>
        <taxon>Arthropoda</taxon>
        <taxon>Chelicerata</taxon>
        <taxon>Arachnida</taxon>
        <taxon>Araneae</taxon>
        <taxon>Araneomorphae</taxon>
        <taxon>Entelegynae</taxon>
        <taxon>Araneoidea</taxon>
        <taxon>Araneidae</taxon>
        <taxon>Araneus</taxon>
    </lineage>
</organism>
<proteinExistence type="predicted"/>
<dbReference type="AlphaFoldDB" id="A0A4Y2DFN3"/>
<evidence type="ECO:0000313" key="2">
    <source>
        <dbReference type="Proteomes" id="UP000499080"/>
    </source>
</evidence>
<comment type="caution">
    <text evidence="1">The sequence shown here is derived from an EMBL/GenBank/DDBJ whole genome shotgun (WGS) entry which is preliminary data.</text>
</comment>
<evidence type="ECO:0000313" key="1">
    <source>
        <dbReference type="EMBL" id="GBM15622.1"/>
    </source>
</evidence>
<keyword evidence="2" id="KW-1185">Reference proteome</keyword>
<protein>
    <submittedName>
        <fullName evidence="1">Uncharacterized protein</fullName>
    </submittedName>
</protein>
<sequence>MADALKTEENCEPLKRAQVDLDVILKKGLHDFISTNTMRSFKILNLPPEFLQKDESYKKSKSVVGSLRVSNNVVELLSGADVIVLAPYKRQRGKAVLVAVGKEI</sequence>
<reference evidence="1 2" key="1">
    <citation type="journal article" date="2019" name="Sci. Rep.">
        <title>Orb-weaving spider Araneus ventricosus genome elucidates the spidroin gene catalogue.</title>
        <authorList>
            <person name="Kono N."/>
            <person name="Nakamura H."/>
            <person name="Ohtoshi R."/>
            <person name="Moran D.A.P."/>
            <person name="Shinohara A."/>
            <person name="Yoshida Y."/>
            <person name="Fujiwara M."/>
            <person name="Mori M."/>
            <person name="Tomita M."/>
            <person name="Arakawa K."/>
        </authorList>
    </citation>
    <scope>NUCLEOTIDE SEQUENCE [LARGE SCALE GENOMIC DNA]</scope>
</reference>
<dbReference type="Proteomes" id="UP000499080">
    <property type="component" value="Unassembled WGS sequence"/>
</dbReference>
<dbReference type="EMBL" id="BGPR01000362">
    <property type="protein sequence ID" value="GBM15622.1"/>
    <property type="molecule type" value="Genomic_DNA"/>
</dbReference>
<gene>
    <name evidence="1" type="ORF">AVEN_95256_1</name>
</gene>
<accession>A0A4Y2DFN3</accession>